<organism evidence="4 5">
    <name type="scientific">Paracoccus tibetensis</name>
    <dbReference type="NCBI Taxonomy" id="336292"/>
    <lineage>
        <taxon>Bacteria</taxon>
        <taxon>Pseudomonadati</taxon>
        <taxon>Pseudomonadota</taxon>
        <taxon>Alphaproteobacteria</taxon>
        <taxon>Rhodobacterales</taxon>
        <taxon>Paracoccaceae</taxon>
        <taxon>Paracoccus</taxon>
    </lineage>
</organism>
<proteinExistence type="inferred from homology"/>
<evidence type="ECO:0000313" key="5">
    <source>
        <dbReference type="Proteomes" id="UP000199502"/>
    </source>
</evidence>
<evidence type="ECO:0000313" key="4">
    <source>
        <dbReference type="EMBL" id="SCY25408.1"/>
    </source>
</evidence>
<dbReference type="GO" id="GO:0005524">
    <property type="term" value="F:ATP binding"/>
    <property type="evidence" value="ECO:0007669"/>
    <property type="project" value="InterPro"/>
</dbReference>
<dbReference type="EMBL" id="FMVT01000003">
    <property type="protein sequence ID" value="SCY25408.1"/>
    <property type="molecule type" value="Genomic_DNA"/>
</dbReference>
<dbReference type="PANTHER" id="PTHR47690">
    <property type="entry name" value="GLUCOKINASE"/>
    <property type="match status" value="1"/>
</dbReference>
<dbReference type="Proteomes" id="UP000199502">
    <property type="component" value="Unassembled WGS sequence"/>
</dbReference>
<dbReference type="CDD" id="cd24008">
    <property type="entry name" value="ASKHA_NBD_GLK"/>
    <property type="match status" value="1"/>
</dbReference>
<accession>A0A1G5EG33</accession>
<name>A0A1G5EG33_9RHOB</name>
<reference evidence="4 5" key="1">
    <citation type="submission" date="2016-10" db="EMBL/GenBank/DDBJ databases">
        <authorList>
            <person name="de Groot N.N."/>
        </authorList>
    </citation>
    <scope>NUCLEOTIDE SEQUENCE [LARGE SCALE GENOMIC DNA]</scope>
    <source>
        <strain evidence="4 5">CGMCC 1.8925</strain>
    </source>
</reference>
<dbReference type="InterPro" id="IPR003836">
    <property type="entry name" value="Glucokinase"/>
</dbReference>
<keyword evidence="2 4" id="KW-0418">Kinase</keyword>
<dbReference type="PANTHER" id="PTHR47690:SF1">
    <property type="entry name" value="GLUCOKINASE"/>
    <property type="match status" value="1"/>
</dbReference>
<dbReference type="InterPro" id="IPR043129">
    <property type="entry name" value="ATPase_NBD"/>
</dbReference>
<dbReference type="InterPro" id="IPR050201">
    <property type="entry name" value="Bacterial_glucokinase"/>
</dbReference>
<keyword evidence="5" id="KW-1185">Reference proteome</keyword>
<dbReference type="RefSeq" id="WP_090741008.1">
    <property type="nucleotide sequence ID" value="NZ_FMVT01000003.1"/>
</dbReference>
<dbReference type="Gene3D" id="3.30.420.40">
    <property type="match status" value="1"/>
</dbReference>
<gene>
    <name evidence="4" type="ORF">SAMN05660710_01058</name>
</gene>
<dbReference type="Pfam" id="PF02685">
    <property type="entry name" value="Glucokinase"/>
    <property type="match status" value="1"/>
</dbReference>
<dbReference type="STRING" id="336292.SAMN05660710_01058"/>
<sequence>MAMLLGDVGGTNARLAIARNGTIDPQTVTRFRGDDFASFDDVVRRFLAEQGQPHVASVCIAVAGPVSGGTAQLTNRDWSFDETNLARLTDADQVRLINDLTALGFATPALRGDSLAVLREAPADRARNGQAMVVGLGTGFNVCAVRALPGGAITALEAEEGHTHLPANIMARLVDAVGPDAAAGFFSTEETFAGRGLSRLHAALTGSDSVRSEEVAKAAEAGDAAAVRTYDFFAELTGLLCRELALRFMPLEGMFLAGSVGRSIADRMPLFERAFLSEAHMRHIPGNTPIFLIRDDMAALHGCLGALGAGPTRLT</sequence>
<protein>
    <submittedName>
        <fullName evidence="4">Glucokinase</fullName>
    </submittedName>
</protein>
<dbReference type="OrthoDB" id="9765195at2"/>
<evidence type="ECO:0000256" key="2">
    <source>
        <dbReference type="ARBA" id="ARBA00022777"/>
    </source>
</evidence>
<comment type="similarity">
    <text evidence="3">Belongs to the bacterial glucokinase family.</text>
</comment>
<dbReference type="AlphaFoldDB" id="A0A1G5EG33"/>
<dbReference type="GO" id="GO:0006096">
    <property type="term" value="P:glycolytic process"/>
    <property type="evidence" value="ECO:0007669"/>
    <property type="project" value="InterPro"/>
</dbReference>
<evidence type="ECO:0000256" key="3">
    <source>
        <dbReference type="RuleBase" id="RU004046"/>
    </source>
</evidence>
<evidence type="ECO:0000256" key="1">
    <source>
        <dbReference type="ARBA" id="ARBA00022679"/>
    </source>
</evidence>
<dbReference type="Gene3D" id="3.40.367.20">
    <property type="match status" value="1"/>
</dbReference>
<dbReference type="GO" id="GO:0004340">
    <property type="term" value="F:glucokinase activity"/>
    <property type="evidence" value="ECO:0007669"/>
    <property type="project" value="InterPro"/>
</dbReference>
<dbReference type="GO" id="GO:0005536">
    <property type="term" value="F:D-glucose binding"/>
    <property type="evidence" value="ECO:0007669"/>
    <property type="project" value="InterPro"/>
</dbReference>
<dbReference type="SUPFAM" id="SSF53067">
    <property type="entry name" value="Actin-like ATPase domain"/>
    <property type="match status" value="1"/>
</dbReference>
<keyword evidence="1" id="KW-0808">Transferase</keyword>
<dbReference type="GO" id="GO:0005829">
    <property type="term" value="C:cytosol"/>
    <property type="evidence" value="ECO:0007669"/>
    <property type="project" value="TreeGrafter"/>
</dbReference>